<keyword evidence="5" id="KW-1185">Reference proteome</keyword>
<keyword evidence="3" id="KW-0732">Signal</keyword>
<feature type="compositionally biased region" description="Basic and acidic residues" evidence="1">
    <location>
        <begin position="106"/>
        <end position="120"/>
    </location>
</feature>
<protein>
    <submittedName>
        <fullName evidence="4">Ig-like domain repeat protein</fullName>
    </submittedName>
</protein>
<name>A0A5C8HVL5_9MICO</name>
<dbReference type="Proteomes" id="UP000321034">
    <property type="component" value="Unassembled WGS sequence"/>
</dbReference>
<feature type="compositionally biased region" description="Low complexity" evidence="1">
    <location>
        <begin position="1090"/>
        <end position="1112"/>
    </location>
</feature>
<feature type="transmembrane region" description="Helical" evidence="2">
    <location>
        <begin position="1128"/>
        <end position="1150"/>
    </location>
</feature>
<dbReference type="AlphaFoldDB" id="A0A5C8HVL5"/>
<comment type="caution">
    <text evidence="4">The sequence shown here is derived from an EMBL/GenBank/DDBJ whole genome shotgun (WGS) entry which is preliminary data.</text>
</comment>
<dbReference type="Gene3D" id="3.40.50.1820">
    <property type="entry name" value="alpha/beta hydrolase"/>
    <property type="match status" value="1"/>
</dbReference>
<feature type="region of interest" description="Disordered" evidence="1">
    <location>
        <begin position="1090"/>
        <end position="1118"/>
    </location>
</feature>
<keyword evidence="2" id="KW-0472">Membrane</keyword>
<dbReference type="InterPro" id="IPR038081">
    <property type="entry name" value="CalX-like_sf"/>
</dbReference>
<evidence type="ECO:0000313" key="5">
    <source>
        <dbReference type="Proteomes" id="UP000321034"/>
    </source>
</evidence>
<dbReference type="SUPFAM" id="SSF53474">
    <property type="entry name" value="alpha/beta-Hydrolases"/>
    <property type="match status" value="1"/>
</dbReference>
<keyword evidence="2" id="KW-0812">Transmembrane</keyword>
<sequence length="1160" mass="117888">MRTRLSSRARPIAVATAIVLPALILSPTPAFAAPQNGIVASGDDWSITTAPGGYLVTYELDEALPIVSDAPTLVVDGKSVGLAVESADGLSLSALTSDPAVRSAREVEKGWASSDGDKAAEGGTTEVTDEEVNDELESQLRRLAAPTATEEPSDPGVFGVTEAEYDFGDRAVALAGISGIRGEMTGKMYLTDAPGERPTVILLHGRHGSCATGTANPLRWPCGPDQVNVRSYQGYEGTGRALATHGYNVLSIAANAVNSNDNQLALDYGAQARGQLILDTLGMLEKANAGESVAFDDITWPDADGTATTTTRTLDQALTYATTRTDAPATAAGVTAAALTGRFDLDRVGVMGHSRGGEGATSAATLNQGLENPFGIISVLPLAPVDFGRMTVPDASLGVFLPYCDGDVSNQQGQHMIDDSRHAFGDDVMRSAVWVMGANHNFFNTVWTPGLYPYSTSDDWNRNDTTSSCSTRDASRLTAAQQYQVGVSYMTGFFRLTMGGETQFQPLFDGSTKPTTTATSFADVRVMASQPTNATTLVTDFAKSSTLVRTAGNASAQVCANAETATSIAPTVPYCTTREIGTARVPHWTPVRFGLNVPATPVTRVTWTGSATDPAAASTGELRVSVPAGKRDVSTRSQLTVKTAPDRTVPTGTDFTITVIDGAGNSFSRAASAIDPLAINRLPGGTNTTLNKFVLQQLTIPTAEMTGLDLTDVREVRFSAGVGADGTGAGGIYLSDLAFDTPTLGNAVAQQRTTVNVAPTIVEEGDGPSTADVAVYLDAPADTAVSGWVSVVGASTVASAVQWVSFAPGEICQAITVPVNGDASPYPAGAMGITVSVTNTTNAVMGAGAFGQLVVREDDGLRPLADRETLPVGAISIGAELPTVGVQGDACAELAAAGSPGELTASSTEVAPGDSLTLTATGYRSGESVAFGFGDLVLDPITADADGIAVATVEVDEESALGAQAAFAVGAGSGRIQETSVAVLAPTTTTLAVEPDSELVAGAPLTLVATVTGAETDGVVTFAEEAAPAARADAAVLGTAEVVDGVATLTLEGGLPEGDHALVASFARTDVASASSSTALVVTVVAAPAEGGGETTPTPSPSSSTSPLPAGTGTSGGQPGGALAATGVAGIGSLVLLAAGALGLGLVLAIRRRRAVDSES</sequence>
<keyword evidence="2" id="KW-1133">Transmembrane helix</keyword>
<dbReference type="OrthoDB" id="6646510at2"/>
<gene>
    <name evidence="4" type="ORF">FVP77_13800</name>
</gene>
<evidence type="ECO:0000313" key="4">
    <source>
        <dbReference type="EMBL" id="TXK09948.1"/>
    </source>
</evidence>
<accession>A0A5C8HVL5</accession>
<dbReference type="InterPro" id="IPR029058">
    <property type="entry name" value="AB_hydrolase_fold"/>
</dbReference>
<dbReference type="RefSeq" id="WP_147895147.1">
    <property type="nucleotide sequence ID" value="NZ_BAAANR010000001.1"/>
</dbReference>
<dbReference type="EMBL" id="VRSV01000002">
    <property type="protein sequence ID" value="TXK09948.1"/>
    <property type="molecule type" value="Genomic_DNA"/>
</dbReference>
<feature type="region of interest" description="Disordered" evidence="1">
    <location>
        <begin position="106"/>
        <end position="132"/>
    </location>
</feature>
<feature type="chain" id="PRO_5022980752" evidence="3">
    <location>
        <begin position="33"/>
        <end position="1160"/>
    </location>
</feature>
<organism evidence="4 5">
    <name type="scientific">Microbacterium hatanonis</name>
    <dbReference type="NCBI Taxonomy" id="404366"/>
    <lineage>
        <taxon>Bacteria</taxon>
        <taxon>Bacillati</taxon>
        <taxon>Actinomycetota</taxon>
        <taxon>Actinomycetes</taxon>
        <taxon>Micrococcales</taxon>
        <taxon>Microbacteriaceae</taxon>
        <taxon>Microbacterium</taxon>
    </lineage>
</organism>
<evidence type="ECO:0000256" key="2">
    <source>
        <dbReference type="SAM" id="Phobius"/>
    </source>
</evidence>
<dbReference type="SUPFAM" id="SSF141072">
    <property type="entry name" value="CalX-like"/>
    <property type="match status" value="1"/>
</dbReference>
<evidence type="ECO:0000256" key="1">
    <source>
        <dbReference type="SAM" id="MobiDB-lite"/>
    </source>
</evidence>
<evidence type="ECO:0000256" key="3">
    <source>
        <dbReference type="SAM" id="SignalP"/>
    </source>
</evidence>
<proteinExistence type="predicted"/>
<feature type="signal peptide" evidence="3">
    <location>
        <begin position="1"/>
        <end position="32"/>
    </location>
</feature>
<reference evidence="4 5" key="1">
    <citation type="submission" date="2019-08" db="EMBL/GenBank/DDBJ databases">
        <authorList>
            <person name="Dong K."/>
        </authorList>
    </citation>
    <scope>NUCLEOTIDE SEQUENCE [LARGE SCALE GENOMIC DNA]</scope>
    <source>
        <strain evidence="4 5">JCM14558</strain>
    </source>
</reference>